<dbReference type="Pfam" id="PF13683">
    <property type="entry name" value="rve_3"/>
    <property type="match status" value="1"/>
</dbReference>
<name>A0ABN1CTQ8_SACER</name>
<organism evidence="2 3">
    <name type="scientific">Saccharopolyspora erythraea</name>
    <name type="common">Streptomyces erythraeus</name>
    <dbReference type="NCBI Taxonomy" id="1836"/>
    <lineage>
        <taxon>Bacteria</taxon>
        <taxon>Bacillati</taxon>
        <taxon>Actinomycetota</taxon>
        <taxon>Actinomycetes</taxon>
        <taxon>Pseudonocardiales</taxon>
        <taxon>Pseudonocardiaceae</taxon>
        <taxon>Saccharopolyspora</taxon>
    </lineage>
</organism>
<protein>
    <recommendedName>
        <fullName evidence="1">Integrase catalytic domain-containing protein</fullName>
    </recommendedName>
</protein>
<accession>A0ABN1CTQ8</accession>
<dbReference type="InterPro" id="IPR001584">
    <property type="entry name" value="Integrase_cat-core"/>
</dbReference>
<dbReference type="Proteomes" id="UP001500729">
    <property type="component" value="Unassembled WGS sequence"/>
</dbReference>
<evidence type="ECO:0000313" key="2">
    <source>
        <dbReference type="EMBL" id="GAA0525938.1"/>
    </source>
</evidence>
<sequence>MLLRLAYLGVTNAFAMLRLLPMSDRDKDVEITDLEDADCRARFLIRDRDGKFPALFDTVLSDSRIEVVLSGVQMPRMNSIMERWVQTCRRELLDRTLIWNQRHLLHTLREFEQFYNSHRPHQGIANTRPLNPLPTPIADPDKIVHLDIRRRDRLGGILHEYEHAA</sequence>
<dbReference type="RefSeq" id="WP_009942489.1">
    <property type="nucleotide sequence ID" value="NZ_BAAAGS010000014.1"/>
</dbReference>
<dbReference type="Gene3D" id="3.30.420.10">
    <property type="entry name" value="Ribonuclease H-like superfamily/Ribonuclease H"/>
    <property type="match status" value="1"/>
</dbReference>
<dbReference type="SUPFAM" id="SSF53098">
    <property type="entry name" value="Ribonuclease H-like"/>
    <property type="match status" value="1"/>
</dbReference>
<comment type="caution">
    <text evidence="2">The sequence shown here is derived from an EMBL/GenBank/DDBJ whole genome shotgun (WGS) entry which is preliminary data.</text>
</comment>
<evidence type="ECO:0000313" key="3">
    <source>
        <dbReference type="Proteomes" id="UP001500729"/>
    </source>
</evidence>
<evidence type="ECO:0000259" key="1">
    <source>
        <dbReference type="Pfam" id="PF13683"/>
    </source>
</evidence>
<proteinExistence type="predicted"/>
<reference evidence="2 3" key="1">
    <citation type="journal article" date="2019" name="Int. J. Syst. Evol. Microbiol.">
        <title>The Global Catalogue of Microorganisms (GCM) 10K type strain sequencing project: providing services to taxonomists for standard genome sequencing and annotation.</title>
        <authorList>
            <consortium name="The Broad Institute Genomics Platform"/>
            <consortium name="The Broad Institute Genome Sequencing Center for Infectious Disease"/>
            <person name="Wu L."/>
            <person name="Ma J."/>
        </authorList>
    </citation>
    <scope>NUCLEOTIDE SEQUENCE [LARGE SCALE GENOMIC DNA]</scope>
    <source>
        <strain evidence="2 3">JCM 10303</strain>
    </source>
</reference>
<keyword evidence="3" id="KW-1185">Reference proteome</keyword>
<gene>
    <name evidence="2" type="ORF">GCM10009533_26650</name>
</gene>
<dbReference type="InterPro" id="IPR012337">
    <property type="entry name" value="RNaseH-like_sf"/>
</dbReference>
<dbReference type="InterPro" id="IPR036397">
    <property type="entry name" value="RNaseH_sf"/>
</dbReference>
<feature type="domain" description="Integrase catalytic" evidence="1">
    <location>
        <begin position="64"/>
        <end position="129"/>
    </location>
</feature>
<dbReference type="EMBL" id="BAAAGS010000014">
    <property type="protein sequence ID" value="GAA0525938.1"/>
    <property type="molecule type" value="Genomic_DNA"/>
</dbReference>